<dbReference type="EMBL" id="BTSX01000002">
    <property type="protein sequence ID" value="GMS86496.1"/>
    <property type="molecule type" value="Genomic_DNA"/>
</dbReference>
<feature type="non-terminal residue" evidence="1">
    <location>
        <position position="85"/>
    </location>
</feature>
<accession>A0AAV5T479</accession>
<keyword evidence="2" id="KW-1185">Reference proteome</keyword>
<dbReference type="Proteomes" id="UP001432027">
    <property type="component" value="Unassembled WGS sequence"/>
</dbReference>
<organism evidence="1 2">
    <name type="scientific">Pristionchus entomophagus</name>
    <dbReference type="NCBI Taxonomy" id="358040"/>
    <lineage>
        <taxon>Eukaryota</taxon>
        <taxon>Metazoa</taxon>
        <taxon>Ecdysozoa</taxon>
        <taxon>Nematoda</taxon>
        <taxon>Chromadorea</taxon>
        <taxon>Rhabditida</taxon>
        <taxon>Rhabditina</taxon>
        <taxon>Diplogasteromorpha</taxon>
        <taxon>Diplogasteroidea</taxon>
        <taxon>Neodiplogasteridae</taxon>
        <taxon>Pristionchus</taxon>
    </lineage>
</organism>
<reference evidence="1" key="1">
    <citation type="submission" date="2023-10" db="EMBL/GenBank/DDBJ databases">
        <title>Genome assembly of Pristionchus species.</title>
        <authorList>
            <person name="Yoshida K."/>
            <person name="Sommer R.J."/>
        </authorList>
    </citation>
    <scope>NUCLEOTIDE SEQUENCE</scope>
    <source>
        <strain evidence="1">RS0144</strain>
    </source>
</reference>
<protein>
    <recommendedName>
        <fullName evidence="3">Ribosomal protein</fullName>
    </recommendedName>
</protein>
<evidence type="ECO:0000313" key="1">
    <source>
        <dbReference type="EMBL" id="GMS86496.1"/>
    </source>
</evidence>
<gene>
    <name evidence="1" type="ORF">PENTCL1PPCAC_8671</name>
</gene>
<evidence type="ECO:0000313" key="2">
    <source>
        <dbReference type="Proteomes" id="UP001432027"/>
    </source>
</evidence>
<comment type="caution">
    <text evidence="1">The sequence shown here is derived from an EMBL/GenBank/DDBJ whole genome shotgun (WGS) entry which is preliminary data.</text>
</comment>
<dbReference type="AlphaFoldDB" id="A0AAV5T479"/>
<evidence type="ECO:0008006" key="3">
    <source>
        <dbReference type="Google" id="ProtNLM"/>
    </source>
</evidence>
<sequence>SPKRRRKSGREEPVLLLRPVLWQSSKKRLMTNEMMSLLSQLTEERFRCAIRKSRWMERRRSYAMRRRIKILLLQSITKWVFLTWS</sequence>
<feature type="non-terminal residue" evidence="1">
    <location>
        <position position="1"/>
    </location>
</feature>
<name>A0AAV5T479_9BILA</name>
<proteinExistence type="predicted"/>